<accession>A0A822Y5P9</accession>
<protein>
    <submittedName>
        <fullName evidence="2">Uncharacterized protein</fullName>
    </submittedName>
</protein>
<feature type="transmembrane region" description="Helical" evidence="1">
    <location>
        <begin position="40"/>
        <end position="57"/>
    </location>
</feature>
<sequence>MTNHHAGNDAESNSERGVETNIGCGVKSHVFLLSQQAEQITSNHLFLVTTCLLILLVKDS</sequence>
<proteinExistence type="predicted"/>
<keyword evidence="1" id="KW-0812">Transmembrane</keyword>
<reference evidence="2 3" key="1">
    <citation type="journal article" date="2020" name="Mol. Biol. Evol.">
        <title>Distinct Expression and Methylation Patterns for Genes with Different Fates following a Single Whole-Genome Duplication in Flowering Plants.</title>
        <authorList>
            <person name="Shi T."/>
            <person name="Rahmani R.S."/>
            <person name="Gugger P.F."/>
            <person name="Wang M."/>
            <person name="Li H."/>
            <person name="Zhang Y."/>
            <person name="Li Z."/>
            <person name="Wang Q."/>
            <person name="Van de Peer Y."/>
            <person name="Marchal K."/>
            <person name="Chen J."/>
        </authorList>
    </citation>
    <scope>NUCLEOTIDE SEQUENCE [LARGE SCALE GENOMIC DNA]</scope>
    <source>
        <tissue evidence="2">Leaf</tissue>
    </source>
</reference>
<comment type="caution">
    <text evidence="2">The sequence shown here is derived from an EMBL/GenBank/DDBJ whole genome shotgun (WGS) entry which is preliminary data.</text>
</comment>
<evidence type="ECO:0000313" key="2">
    <source>
        <dbReference type="EMBL" id="DAD27850.1"/>
    </source>
</evidence>
<organism evidence="2 3">
    <name type="scientific">Nelumbo nucifera</name>
    <name type="common">Sacred lotus</name>
    <dbReference type="NCBI Taxonomy" id="4432"/>
    <lineage>
        <taxon>Eukaryota</taxon>
        <taxon>Viridiplantae</taxon>
        <taxon>Streptophyta</taxon>
        <taxon>Embryophyta</taxon>
        <taxon>Tracheophyta</taxon>
        <taxon>Spermatophyta</taxon>
        <taxon>Magnoliopsida</taxon>
        <taxon>Proteales</taxon>
        <taxon>Nelumbonaceae</taxon>
        <taxon>Nelumbo</taxon>
    </lineage>
</organism>
<keyword evidence="1" id="KW-0472">Membrane</keyword>
<keyword evidence="1" id="KW-1133">Transmembrane helix</keyword>
<evidence type="ECO:0000256" key="1">
    <source>
        <dbReference type="SAM" id="Phobius"/>
    </source>
</evidence>
<keyword evidence="3" id="KW-1185">Reference proteome</keyword>
<name>A0A822Y5P9_NELNU</name>
<gene>
    <name evidence="2" type="ORF">HUJ06_029318</name>
</gene>
<dbReference type="Proteomes" id="UP000607653">
    <property type="component" value="Unassembled WGS sequence"/>
</dbReference>
<dbReference type="AlphaFoldDB" id="A0A822Y5P9"/>
<dbReference type="EMBL" id="DUZY01000002">
    <property type="protein sequence ID" value="DAD27850.1"/>
    <property type="molecule type" value="Genomic_DNA"/>
</dbReference>
<evidence type="ECO:0000313" key="3">
    <source>
        <dbReference type="Proteomes" id="UP000607653"/>
    </source>
</evidence>